<feature type="signal peptide" evidence="1">
    <location>
        <begin position="1"/>
        <end position="30"/>
    </location>
</feature>
<reference evidence="3" key="1">
    <citation type="journal article" date="2013" name="Science">
        <title>Gene transfer from bacteria and archaea facilitated evolution of an extremophilic eukaryote.</title>
        <authorList>
            <person name="Schonknecht G."/>
            <person name="Chen W.H."/>
            <person name="Ternes C.M."/>
            <person name="Barbier G.G."/>
            <person name="Shrestha R.P."/>
            <person name="Stanke M."/>
            <person name="Brautigam A."/>
            <person name="Baker B.J."/>
            <person name="Banfield J.F."/>
            <person name="Garavito R.M."/>
            <person name="Carr K."/>
            <person name="Wilkerson C."/>
            <person name="Rensing S.A."/>
            <person name="Gagneul D."/>
            <person name="Dickenson N.E."/>
            <person name="Oesterhelt C."/>
            <person name="Lercher M.J."/>
            <person name="Weber A.P."/>
        </authorList>
    </citation>
    <scope>NUCLEOTIDE SEQUENCE [LARGE SCALE GENOMIC DNA]</scope>
    <source>
        <strain evidence="3">074W</strain>
    </source>
</reference>
<gene>
    <name evidence="2" type="ORF">Gasu_29740</name>
</gene>
<keyword evidence="1" id="KW-0732">Signal</keyword>
<keyword evidence="3" id="KW-1185">Reference proteome</keyword>
<feature type="chain" id="PRO_5004029103" description="Secreted protein" evidence="1">
    <location>
        <begin position="31"/>
        <end position="90"/>
    </location>
</feature>
<dbReference type="AlphaFoldDB" id="M2Y1G0"/>
<sequence>MNGKKGDLCETVFALSRVLLICFHFQHTESHAVESSGSCSCQKGEKEKQHFVQTACVWIVYKAALKETHEGWGEHEQYYTSAHIDIIVSD</sequence>
<organism evidence="2 3">
    <name type="scientific">Galdieria sulphuraria</name>
    <name type="common">Red alga</name>
    <dbReference type="NCBI Taxonomy" id="130081"/>
    <lineage>
        <taxon>Eukaryota</taxon>
        <taxon>Rhodophyta</taxon>
        <taxon>Bangiophyceae</taxon>
        <taxon>Galdieriales</taxon>
        <taxon>Galdieriaceae</taxon>
        <taxon>Galdieria</taxon>
    </lineage>
</organism>
<evidence type="ECO:0008006" key="4">
    <source>
        <dbReference type="Google" id="ProtNLM"/>
    </source>
</evidence>
<evidence type="ECO:0000256" key="1">
    <source>
        <dbReference type="SAM" id="SignalP"/>
    </source>
</evidence>
<evidence type="ECO:0000313" key="3">
    <source>
        <dbReference type="Proteomes" id="UP000030680"/>
    </source>
</evidence>
<dbReference type="Gramene" id="EME29758">
    <property type="protein sequence ID" value="EME29758"/>
    <property type="gene ID" value="Gasu_29740"/>
</dbReference>
<dbReference type="RefSeq" id="XP_005706278.1">
    <property type="nucleotide sequence ID" value="XM_005706221.1"/>
</dbReference>
<dbReference type="Proteomes" id="UP000030680">
    <property type="component" value="Unassembled WGS sequence"/>
</dbReference>
<dbReference type="EMBL" id="KB454506">
    <property type="protein sequence ID" value="EME29758.1"/>
    <property type="molecule type" value="Genomic_DNA"/>
</dbReference>
<proteinExistence type="predicted"/>
<evidence type="ECO:0000313" key="2">
    <source>
        <dbReference type="EMBL" id="EME29758.1"/>
    </source>
</evidence>
<dbReference type="KEGG" id="gsl:Gasu_29740"/>
<dbReference type="GeneID" id="17088530"/>
<protein>
    <recommendedName>
        <fullName evidence="4">Secreted protein</fullName>
    </recommendedName>
</protein>
<accession>M2Y1G0</accession>
<name>M2Y1G0_GALSU</name>